<evidence type="ECO:0000313" key="3">
    <source>
        <dbReference type="EMBL" id="ODN30766.1"/>
    </source>
</evidence>
<dbReference type="OrthoDB" id="190500at2"/>
<feature type="domain" description="CRISPR type III-associated protein" evidence="2">
    <location>
        <begin position="7"/>
        <end position="201"/>
    </location>
</feature>
<keyword evidence="4" id="KW-1185">Reference proteome</keyword>
<comment type="caution">
    <text evidence="3">The sequence shown here is derived from an EMBL/GenBank/DDBJ whole genome shotgun (WGS) entry which is preliminary data.</text>
</comment>
<dbReference type="STRING" id="1008305.A4H02_04365"/>
<dbReference type="NCBIfam" id="TIGR01894">
    <property type="entry name" value="cas_TM1795_cmr1"/>
    <property type="match status" value="1"/>
</dbReference>
<dbReference type="InterPro" id="IPR007522">
    <property type="entry name" value="CRISPR-assoc_prot_TM1795"/>
</dbReference>
<dbReference type="RefSeq" id="WP_069292942.1">
    <property type="nucleotide sequence ID" value="NZ_CP140110.1"/>
</dbReference>
<proteinExistence type="predicted"/>
<dbReference type="Pfam" id="PF03787">
    <property type="entry name" value="RAMPs"/>
    <property type="match status" value="1"/>
</dbReference>
<dbReference type="EMBL" id="LWAF01000004">
    <property type="protein sequence ID" value="ODN30766.1"/>
    <property type="molecule type" value="Genomic_DNA"/>
</dbReference>
<evidence type="ECO:0000259" key="2">
    <source>
        <dbReference type="Pfam" id="PF03787"/>
    </source>
</evidence>
<dbReference type="GO" id="GO:0051607">
    <property type="term" value="P:defense response to virus"/>
    <property type="evidence" value="ECO:0007669"/>
    <property type="project" value="UniProtKB-KW"/>
</dbReference>
<evidence type="ECO:0000313" key="4">
    <source>
        <dbReference type="Proteomes" id="UP000094570"/>
    </source>
</evidence>
<gene>
    <name evidence="3" type="ORF">A4H02_04365</name>
</gene>
<reference evidence="4" key="1">
    <citation type="submission" date="2016-04" db="EMBL/GenBank/DDBJ databases">
        <title>The genome sequence project of a novel Fervidobacterium isolate from a hot spring in Thailand.</title>
        <authorList>
            <person name="Gonzalez J.M."/>
            <person name="Cuecas A."/>
            <person name="Kanoksilapatham W."/>
        </authorList>
    </citation>
    <scope>NUCLEOTIDE SEQUENCE [LARGE SCALE GENOMIC DNA]</scope>
    <source>
        <strain evidence="4">FC2004</strain>
    </source>
</reference>
<protein>
    <recommendedName>
        <fullName evidence="2">CRISPR type III-associated protein domain-containing protein</fullName>
    </recommendedName>
</protein>
<dbReference type="InterPro" id="IPR005537">
    <property type="entry name" value="RAMP_III_fam"/>
</dbReference>
<evidence type="ECO:0000256" key="1">
    <source>
        <dbReference type="ARBA" id="ARBA00023118"/>
    </source>
</evidence>
<name>A0A1E3G394_9BACT</name>
<dbReference type="Proteomes" id="UP000094570">
    <property type="component" value="Unassembled WGS sequence"/>
</dbReference>
<organism evidence="3 4">
    <name type="scientific">Fervidobacterium thailandense</name>
    <dbReference type="NCBI Taxonomy" id="1008305"/>
    <lineage>
        <taxon>Bacteria</taxon>
        <taxon>Thermotogati</taxon>
        <taxon>Thermotogota</taxon>
        <taxon>Thermotogae</taxon>
        <taxon>Thermotogales</taxon>
        <taxon>Fervidobacteriaceae</taxon>
        <taxon>Fervidobacterium</taxon>
    </lineage>
</organism>
<dbReference type="AlphaFoldDB" id="A0A1E3G394"/>
<sequence>MVQETVTCRVVTPIFSRSEELADQTDRLYEFELRPQSVRGVLHFWFRAVAPRVINICELDLSKLPSDLAKEFKDEKFKGLKYLEMLVFGSQNRKGPFGLFIQWREEDTEPIGRFGVDKKGKTVLNFSPIIGKDASYPLYGLYSTKENEKFITKFLKPGAEFKIHVFSNDSVTYEVVLSLLKLVSTISGFGAKTTKGFGEFEIVKPIFNRSQFINANNFEQLIKEVEGKIRKFIEEKDLYKALKLERTPSDLVEFPSLLPGKYEILTVPVQGQSLNEVFTKLYGMRVERNGDKTRIVRNWYRELKYRLRFVGKNKTGDAVKDLVNCINGQAKEADIGPAIVGLPIVYQNLRKAGARADRITVFPSVETTEPDVSAKRKTSVLRIIISQIQRTYQVSCLLLDSPVTQRGELEHSERNARFRLKLTLTHADLKDVLRKLNQSYHQRMRS</sequence>
<accession>A0A1E3G394</accession>
<keyword evidence="1" id="KW-0051">Antiviral defense</keyword>